<reference evidence="2" key="1">
    <citation type="submission" date="2016-06" db="EMBL/GenBank/DDBJ databases">
        <title>Draft Genome sequence of the fungus Inonotus baumii.</title>
        <authorList>
            <person name="Zhu H."/>
            <person name="Lin W."/>
        </authorList>
    </citation>
    <scope>NUCLEOTIDE SEQUENCE</scope>
    <source>
        <strain evidence="2">821</strain>
    </source>
</reference>
<proteinExistence type="predicted"/>
<evidence type="ECO:0000256" key="1">
    <source>
        <dbReference type="ARBA" id="ARBA00022801"/>
    </source>
</evidence>
<dbReference type="InterPro" id="IPR023214">
    <property type="entry name" value="HAD_sf"/>
</dbReference>
<protein>
    <submittedName>
        <fullName evidence="2">HAD-like protein</fullName>
    </submittedName>
</protein>
<dbReference type="SUPFAM" id="SSF56784">
    <property type="entry name" value="HAD-like"/>
    <property type="match status" value="1"/>
</dbReference>
<evidence type="ECO:0000313" key="2">
    <source>
        <dbReference type="EMBL" id="OCB85289.1"/>
    </source>
</evidence>
<keyword evidence="3" id="KW-1185">Reference proteome</keyword>
<dbReference type="EMBL" id="LNZH02000210">
    <property type="protein sequence ID" value="OCB85289.1"/>
    <property type="molecule type" value="Genomic_DNA"/>
</dbReference>
<dbReference type="InterPro" id="IPR006439">
    <property type="entry name" value="HAD-SF_hydro_IA"/>
</dbReference>
<dbReference type="Gene3D" id="3.40.50.1000">
    <property type="entry name" value="HAD superfamily/HAD-like"/>
    <property type="match status" value="1"/>
</dbReference>
<evidence type="ECO:0000313" key="3">
    <source>
        <dbReference type="Proteomes" id="UP000757232"/>
    </source>
</evidence>
<dbReference type="GO" id="GO:0016791">
    <property type="term" value="F:phosphatase activity"/>
    <property type="evidence" value="ECO:0007669"/>
    <property type="project" value="UniProtKB-ARBA"/>
</dbReference>
<dbReference type="SFLD" id="SFLDG01129">
    <property type="entry name" value="C1.5:_HAD__Beta-PGM__Phosphata"/>
    <property type="match status" value="1"/>
</dbReference>
<sequence>MKSKTLHQYDALIFDVYGTLIDWETGIYTALKPVLERASSSFSRRDALLAFFSVEKDVQVQHPTMPYNELLAAVHSTFATRIGTASTPEENDAFGGSIAKWPAFPDTAEALASLKKHYKLIVLSNVDNHSFNTFSRPILESKGGTFDIVLTAQDLGAYKPDPANFKAALKAIEEKFGIGKEKVLVTANSLFHDHEPANALGICSAWIEREAATIGVDSGSSATYDFRFKTLGEMAEAREKRNRNKVDHDMI</sequence>
<dbReference type="PANTHER" id="PTHR43316:SF9">
    <property type="entry name" value="ACID DEHALOGENASE, PUTATIVE (AFU_ORTHOLOGUE AFUA_6G14460)-RELATED"/>
    <property type="match status" value="1"/>
</dbReference>
<accession>A0A9Q5HSX9</accession>
<dbReference type="OrthoDB" id="20198at2759"/>
<dbReference type="PRINTS" id="PR00413">
    <property type="entry name" value="HADHALOGNASE"/>
</dbReference>
<dbReference type="PANTHER" id="PTHR43316">
    <property type="entry name" value="HYDROLASE, HALOACID DELAHOGENASE-RELATED"/>
    <property type="match status" value="1"/>
</dbReference>
<dbReference type="SFLD" id="SFLDS00003">
    <property type="entry name" value="Haloacid_Dehalogenase"/>
    <property type="match status" value="1"/>
</dbReference>
<dbReference type="InterPro" id="IPR051540">
    <property type="entry name" value="S-2-haloacid_dehalogenase"/>
</dbReference>
<comment type="caution">
    <text evidence="2">The sequence shown here is derived from an EMBL/GenBank/DDBJ whole genome shotgun (WGS) entry which is preliminary data.</text>
</comment>
<gene>
    <name evidence="2" type="ORF">A7U60_g7594</name>
</gene>
<dbReference type="InterPro" id="IPR036412">
    <property type="entry name" value="HAD-like_sf"/>
</dbReference>
<dbReference type="Gene3D" id="1.10.150.750">
    <property type="match status" value="1"/>
</dbReference>
<dbReference type="Proteomes" id="UP000757232">
    <property type="component" value="Unassembled WGS sequence"/>
</dbReference>
<organism evidence="2 3">
    <name type="scientific">Sanghuangporus baumii</name>
    <name type="common">Phellinus baumii</name>
    <dbReference type="NCBI Taxonomy" id="108892"/>
    <lineage>
        <taxon>Eukaryota</taxon>
        <taxon>Fungi</taxon>
        <taxon>Dikarya</taxon>
        <taxon>Basidiomycota</taxon>
        <taxon>Agaricomycotina</taxon>
        <taxon>Agaricomycetes</taxon>
        <taxon>Hymenochaetales</taxon>
        <taxon>Hymenochaetaceae</taxon>
        <taxon>Sanghuangporus</taxon>
    </lineage>
</organism>
<keyword evidence="1" id="KW-0378">Hydrolase</keyword>
<dbReference type="AlphaFoldDB" id="A0A9Q5HSX9"/>
<dbReference type="Pfam" id="PF00702">
    <property type="entry name" value="Hydrolase"/>
    <property type="match status" value="1"/>
</dbReference>
<dbReference type="NCBIfam" id="TIGR01493">
    <property type="entry name" value="HAD-SF-IA-v2"/>
    <property type="match status" value="1"/>
</dbReference>
<name>A0A9Q5HSX9_SANBA</name>